<dbReference type="Proteomes" id="UP001250858">
    <property type="component" value="Chromosome"/>
</dbReference>
<evidence type="ECO:0000313" key="3">
    <source>
        <dbReference type="Proteomes" id="UP001250858"/>
    </source>
</evidence>
<keyword evidence="3" id="KW-1185">Reference proteome</keyword>
<evidence type="ECO:0000313" key="1">
    <source>
        <dbReference type="EMBL" id="WMX43599.1"/>
    </source>
</evidence>
<accession>A0ABY9RN20</accession>
<dbReference type="EMBL" id="CP133762">
    <property type="protein sequence ID" value="WMX43599.1"/>
    <property type="molecule type" value="Genomic_DNA"/>
</dbReference>
<dbReference type="EMBL" id="CP133762">
    <property type="protein sequence ID" value="WMX48677.1"/>
    <property type="molecule type" value="Genomic_DNA"/>
</dbReference>
<evidence type="ECO:0000313" key="2">
    <source>
        <dbReference type="EMBL" id="WMX48677.1"/>
    </source>
</evidence>
<reference evidence="1 3" key="1">
    <citation type="submission" date="2023-09" db="EMBL/GenBank/DDBJ databases">
        <title>Complete genome of Streptomyces roseicoloratus T14.</title>
        <authorList>
            <person name="Bashizi T."/>
            <person name="Kim M.-J."/>
            <person name="Lee G."/>
            <person name="Tagele S.B."/>
            <person name="Shin J.-H."/>
        </authorList>
    </citation>
    <scope>NUCLEOTIDE SEQUENCE [LARGE SCALE GENOMIC DNA]</scope>
    <source>
        <strain evidence="1 3">T14</strain>
    </source>
</reference>
<name>A0ABY9RN20_9ACTN</name>
<dbReference type="RefSeq" id="WP_181019108.1">
    <property type="nucleotide sequence ID" value="NZ_CP133762.1"/>
</dbReference>
<sequence length="90" mass="10101">MPLPADYKQLADTYGPGAFSGFLHVYHPQAPTEPADLTGRMPATIRRQLQHDHDSGTHSVPHDLHQLFPIGVTDNGEYLFWITDPRRQPG</sequence>
<evidence type="ECO:0008006" key="4">
    <source>
        <dbReference type="Google" id="ProtNLM"/>
    </source>
</evidence>
<protein>
    <recommendedName>
        <fullName evidence="4">Knr4/Smi1-like domain-containing protein</fullName>
    </recommendedName>
</protein>
<proteinExistence type="predicted"/>
<organism evidence="1 3">
    <name type="scientific">Streptomyces roseicoloratus</name>
    <dbReference type="NCBI Taxonomy" id="2508722"/>
    <lineage>
        <taxon>Bacteria</taxon>
        <taxon>Bacillati</taxon>
        <taxon>Actinomycetota</taxon>
        <taxon>Actinomycetes</taxon>
        <taxon>Kitasatosporales</taxon>
        <taxon>Streptomycetaceae</taxon>
        <taxon>Streptomyces</taxon>
    </lineage>
</organism>
<gene>
    <name evidence="1" type="ORF">RGF97_00110</name>
    <name evidence="2" type="ORF">RGF97_33160</name>
</gene>